<dbReference type="InterPro" id="IPR003646">
    <property type="entry name" value="SH3-like_bac-type"/>
</dbReference>
<organism evidence="2 3">
    <name type="scientific">Leptospira neocaledonica</name>
    <dbReference type="NCBI Taxonomy" id="2023192"/>
    <lineage>
        <taxon>Bacteria</taxon>
        <taxon>Pseudomonadati</taxon>
        <taxon>Spirochaetota</taxon>
        <taxon>Spirochaetia</taxon>
        <taxon>Leptospirales</taxon>
        <taxon>Leptospiraceae</taxon>
        <taxon>Leptospira</taxon>
    </lineage>
</organism>
<comment type="caution">
    <text evidence="2">The sequence shown here is derived from an EMBL/GenBank/DDBJ whole genome shotgun (WGS) entry which is preliminary data.</text>
</comment>
<dbReference type="Proteomes" id="UP000231843">
    <property type="component" value="Unassembled WGS sequence"/>
</dbReference>
<dbReference type="Pfam" id="PF08239">
    <property type="entry name" value="SH3_3"/>
    <property type="match status" value="1"/>
</dbReference>
<dbReference type="AlphaFoldDB" id="A0A2N0A273"/>
<feature type="domain" description="SH3b" evidence="1">
    <location>
        <begin position="63"/>
        <end position="120"/>
    </location>
</feature>
<name>A0A2N0A273_9LEPT</name>
<dbReference type="EMBL" id="NPEA01000002">
    <property type="protein sequence ID" value="PJZ78243.1"/>
    <property type="molecule type" value="Genomic_DNA"/>
</dbReference>
<sequence>MIFGFFRFKGLRLFSNGIFLMKNNPFSSIVLIIVICFITLQKCAILEKYLGPNSSGSYYVIADRLNVREAPSSTSKKVGTLPYGTYLSFERTDQIEEINGKKSFWFFSKQAKGYVFGSFLNPKAPSAGVKEMKLTLRSSDFCYFFESQTVRLFSEKIILRIERTEEGGSCVEGEFTGNYKIEEGQIIGYDFHPTGGRDDCEKQGVDPKLPPIEYEYLRSLAISNSQMILKYDSFAEGFLTPGLEKAVRRSPKSIIREICVLRSKHYCNYGSDTFFEQGYYCESK</sequence>
<gene>
    <name evidence="2" type="ORF">CH365_02730</name>
</gene>
<keyword evidence="3" id="KW-1185">Reference proteome</keyword>
<evidence type="ECO:0000259" key="1">
    <source>
        <dbReference type="Pfam" id="PF08239"/>
    </source>
</evidence>
<reference evidence="2 3" key="1">
    <citation type="submission" date="2017-07" db="EMBL/GenBank/DDBJ databases">
        <title>Leptospira spp. isolated from tropical soils.</title>
        <authorList>
            <person name="Thibeaux R."/>
            <person name="Iraola G."/>
            <person name="Ferres I."/>
            <person name="Bierque E."/>
            <person name="Girault D."/>
            <person name="Soupe-Gilbert M.-E."/>
            <person name="Picardeau M."/>
            <person name="Goarant C."/>
        </authorList>
    </citation>
    <scope>NUCLEOTIDE SEQUENCE [LARGE SCALE GENOMIC DNA]</scope>
    <source>
        <strain evidence="2 3">ES4-C-A1</strain>
    </source>
</reference>
<protein>
    <recommendedName>
        <fullName evidence="1">SH3b domain-containing protein</fullName>
    </recommendedName>
</protein>
<proteinExistence type="predicted"/>
<evidence type="ECO:0000313" key="3">
    <source>
        <dbReference type="Proteomes" id="UP000231843"/>
    </source>
</evidence>
<dbReference type="Gene3D" id="2.30.30.40">
    <property type="entry name" value="SH3 Domains"/>
    <property type="match status" value="1"/>
</dbReference>
<evidence type="ECO:0000313" key="2">
    <source>
        <dbReference type="EMBL" id="PJZ78243.1"/>
    </source>
</evidence>
<accession>A0A2N0A273</accession>